<reference evidence="7 8" key="1">
    <citation type="journal article" date="2020" name="ISME J.">
        <title>Uncovering the hidden diversity of litter-decomposition mechanisms in mushroom-forming fungi.</title>
        <authorList>
            <person name="Floudas D."/>
            <person name="Bentzer J."/>
            <person name="Ahren D."/>
            <person name="Johansson T."/>
            <person name="Persson P."/>
            <person name="Tunlid A."/>
        </authorList>
    </citation>
    <scope>NUCLEOTIDE SEQUENCE [LARGE SCALE GENOMIC DNA]</scope>
    <source>
        <strain evidence="7 8">CBS 291.85</strain>
    </source>
</reference>
<dbReference type="SFLD" id="SFLDS00005">
    <property type="entry name" value="Isoprenoid_Synthase_Type_I"/>
    <property type="match status" value="1"/>
</dbReference>
<protein>
    <recommendedName>
        <fullName evidence="6">Terpene synthase</fullName>
        <ecNumber evidence="6">4.2.3.-</ecNumber>
    </recommendedName>
</protein>
<evidence type="ECO:0000313" key="8">
    <source>
        <dbReference type="Proteomes" id="UP000559256"/>
    </source>
</evidence>
<dbReference type="Pfam" id="PF19086">
    <property type="entry name" value="Terpene_syn_C_2"/>
    <property type="match status" value="1"/>
</dbReference>
<sequence length="370" mass="42336">MVISESASFQGPYKSGSLTVWFYHPPNLKSSSASSSQMAFQFVLPDLLAYCPIQGATSPHYRLAGAESSAWINAFNVFTDQKRAFFVQGCNELLVAHTYPNAGYEQFRTVCDFVNLLFVVDEVSDDQNSLDARATCDVFLNAMKNPDYKDSSKLCAITRDFRARYLDLAGPETTRRFFVHCEKYVECVTKEAELRERGQVLDFASFTYLRRENSAIRLCFGLFEYTLGFDLPQRVFDDPVFMEAYWAAADLVCWANDVYSYNMEQAKGHSGNNVVTVLMKAYNFDLQQACDYVGLQFKKLMNQFNSAKSRLPSFGPKVDAQVAQYVLSMENWIRGNLDWSFETKRYFGTHHEKVKRTRVVFLRPMEDLGA</sequence>
<dbReference type="Gene3D" id="1.10.600.10">
    <property type="entry name" value="Farnesyl Diphosphate Synthase"/>
    <property type="match status" value="1"/>
</dbReference>
<evidence type="ECO:0000256" key="6">
    <source>
        <dbReference type="RuleBase" id="RU366034"/>
    </source>
</evidence>
<evidence type="ECO:0000256" key="4">
    <source>
        <dbReference type="ARBA" id="ARBA00022842"/>
    </source>
</evidence>
<evidence type="ECO:0000256" key="3">
    <source>
        <dbReference type="ARBA" id="ARBA00022723"/>
    </source>
</evidence>
<accession>A0A8H5LTS4</accession>
<evidence type="ECO:0000256" key="5">
    <source>
        <dbReference type="ARBA" id="ARBA00023239"/>
    </source>
</evidence>
<dbReference type="InterPro" id="IPR034686">
    <property type="entry name" value="Terpene_cyclase-like_2"/>
</dbReference>
<dbReference type="AlphaFoldDB" id="A0A8H5LTS4"/>
<comment type="cofactor">
    <cofactor evidence="1 6">
        <name>Mg(2+)</name>
        <dbReference type="ChEBI" id="CHEBI:18420"/>
    </cofactor>
</comment>
<dbReference type="SUPFAM" id="SSF48576">
    <property type="entry name" value="Terpenoid synthases"/>
    <property type="match status" value="1"/>
</dbReference>
<keyword evidence="3 6" id="KW-0479">Metal-binding</keyword>
<comment type="similarity">
    <text evidence="2 6">Belongs to the terpene synthase family.</text>
</comment>
<evidence type="ECO:0000313" key="7">
    <source>
        <dbReference type="EMBL" id="KAF5369039.1"/>
    </source>
</evidence>
<proteinExistence type="inferred from homology"/>
<dbReference type="EC" id="4.2.3.-" evidence="6"/>
<dbReference type="InterPro" id="IPR008949">
    <property type="entry name" value="Isoprenoid_synthase_dom_sf"/>
</dbReference>
<keyword evidence="4 6" id="KW-0460">Magnesium</keyword>
<comment type="caution">
    <text evidence="7">The sequence shown here is derived from an EMBL/GenBank/DDBJ whole genome shotgun (WGS) entry which is preliminary data.</text>
</comment>
<keyword evidence="8" id="KW-1185">Reference proteome</keyword>
<dbReference type="OrthoDB" id="2861623at2759"/>
<dbReference type="GO" id="GO:0046872">
    <property type="term" value="F:metal ion binding"/>
    <property type="evidence" value="ECO:0007669"/>
    <property type="project" value="UniProtKB-KW"/>
</dbReference>
<dbReference type="EMBL" id="JAACJM010000014">
    <property type="protein sequence ID" value="KAF5369039.1"/>
    <property type="molecule type" value="Genomic_DNA"/>
</dbReference>
<dbReference type="PANTHER" id="PTHR35201">
    <property type="entry name" value="TERPENE SYNTHASE"/>
    <property type="match status" value="1"/>
</dbReference>
<gene>
    <name evidence="7" type="ORF">D9758_003091</name>
</gene>
<name>A0A8H5LTS4_9AGAR</name>
<keyword evidence="5 6" id="KW-0456">Lyase</keyword>
<dbReference type="GO" id="GO:0010333">
    <property type="term" value="F:terpene synthase activity"/>
    <property type="evidence" value="ECO:0007669"/>
    <property type="project" value="InterPro"/>
</dbReference>
<dbReference type="GO" id="GO:0008299">
    <property type="term" value="P:isoprenoid biosynthetic process"/>
    <property type="evidence" value="ECO:0007669"/>
    <property type="project" value="UniProtKB-ARBA"/>
</dbReference>
<dbReference type="PANTHER" id="PTHR35201:SF4">
    <property type="entry name" value="BETA-PINACENE SYNTHASE-RELATED"/>
    <property type="match status" value="1"/>
</dbReference>
<evidence type="ECO:0000256" key="1">
    <source>
        <dbReference type="ARBA" id="ARBA00001946"/>
    </source>
</evidence>
<dbReference type="Proteomes" id="UP000559256">
    <property type="component" value="Unassembled WGS sequence"/>
</dbReference>
<dbReference type="SFLD" id="SFLDG01020">
    <property type="entry name" value="Terpene_Cyclase_Like_2"/>
    <property type="match status" value="1"/>
</dbReference>
<evidence type="ECO:0000256" key="2">
    <source>
        <dbReference type="ARBA" id="ARBA00006333"/>
    </source>
</evidence>
<organism evidence="7 8">
    <name type="scientific">Tetrapyrgos nigripes</name>
    <dbReference type="NCBI Taxonomy" id="182062"/>
    <lineage>
        <taxon>Eukaryota</taxon>
        <taxon>Fungi</taxon>
        <taxon>Dikarya</taxon>
        <taxon>Basidiomycota</taxon>
        <taxon>Agaricomycotina</taxon>
        <taxon>Agaricomycetes</taxon>
        <taxon>Agaricomycetidae</taxon>
        <taxon>Agaricales</taxon>
        <taxon>Marasmiineae</taxon>
        <taxon>Marasmiaceae</taxon>
        <taxon>Tetrapyrgos</taxon>
    </lineage>
</organism>